<dbReference type="PANTHER" id="PTHR37423:SF2">
    <property type="entry name" value="MEMBRANE-BOUND LYTIC MUREIN TRANSGLYCOSYLASE C"/>
    <property type="match status" value="1"/>
</dbReference>
<dbReference type="SUPFAM" id="SSF53955">
    <property type="entry name" value="Lysozyme-like"/>
    <property type="match status" value="1"/>
</dbReference>
<dbReference type="KEGG" id="caul:KCG34_08040"/>
<evidence type="ECO:0000256" key="3">
    <source>
        <dbReference type="SAM" id="SignalP"/>
    </source>
</evidence>
<dbReference type="PROSITE" id="PS51257">
    <property type="entry name" value="PROKAR_LIPOPROTEIN"/>
    <property type="match status" value="1"/>
</dbReference>
<proteinExistence type="inferred from homology"/>
<keyword evidence="6" id="KW-1185">Reference proteome</keyword>
<evidence type="ECO:0000256" key="2">
    <source>
        <dbReference type="ARBA" id="ARBA00009387"/>
    </source>
</evidence>
<gene>
    <name evidence="5" type="ORF">KCG34_08040</name>
</gene>
<name>A0A975IWF1_9CAUL</name>
<dbReference type="PANTHER" id="PTHR37423">
    <property type="entry name" value="SOLUBLE LYTIC MUREIN TRANSGLYCOSYLASE-RELATED"/>
    <property type="match status" value="1"/>
</dbReference>
<protein>
    <submittedName>
        <fullName evidence="5">Lytic transglycosylase domain-containing protein</fullName>
    </submittedName>
</protein>
<evidence type="ECO:0000313" key="5">
    <source>
        <dbReference type="EMBL" id="QUD89808.1"/>
    </source>
</evidence>
<keyword evidence="3" id="KW-0732">Signal</keyword>
<organism evidence="5 6">
    <name type="scientific">Phenylobacterium montanum</name>
    <dbReference type="NCBI Taxonomy" id="2823693"/>
    <lineage>
        <taxon>Bacteria</taxon>
        <taxon>Pseudomonadati</taxon>
        <taxon>Pseudomonadota</taxon>
        <taxon>Alphaproteobacteria</taxon>
        <taxon>Caulobacterales</taxon>
        <taxon>Caulobacteraceae</taxon>
        <taxon>Phenylobacterium</taxon>
    </lineage>
</organism>
<dbReference type="Gene3D" id="1.10.530.10">
    <property type="match status" value="1"/>
</dbReference>
<feature type="signal peptide" evidence="3">
    <location>
        <begin position="1"/>
        <end position="26"/>
    </location>
</feature>
<evidence type="ECO:0000259" key="4">
    <source>
        <dbReference type="Pfam" id="PF01464"/>
    </source>
</evidence>
<dbReference type="Pfam" id="PF01464">
    <property type="entry name" value="SLT"/>
    <property type="match status" value="1"/>
</dbReference>
<feature type="chain" id="PRO_5036940953" evidence="3">
    <location>
        <begin position="27"/>
        <end position="203"/>
    </location>
</feature>
<dbReference type="RefSeq" id="WP_211939860.1">
    <property type="nucleotide sequence ID" value="NZ_CP073078.1"/>
</dbReference>
<dbReference type="AlphaFoldDB" id="A0A975IWF1"/>
<comment type="similarity">
    <text evidence="1">Belongs to the transglycosylase Slt family.</text>
</comment>
<evidence type="ECO:0000256" key="1">
    <source>
        <dbReference type="ARBA" id="ARBA00007734"/>
    </source>
</evidence>
<feature type="domain" description="Transglycosylase SLT" evidence="4">
    <location>
        <begin position="73"/>
        <end position="176"/>
    </location>
</feature>
<reference evidence="5" key="1">
    <citation type="submission" date="2021-04" db="EMBL/GenBank/DDBJ databases">
        <title>The complete genome sequence of Caulobacter sp. S6.</title>
        <authorList>
            <person name="Tang Y."/>
            <person name="Ouyang W."/>
            <person name="Liu Q."/>
            <person name="Huang B."/>
            <person name="Guo Z."/>
            <person name="Lei P."/>
        </authorList>
    </citation>
    <scope>NUCLEOTIDE SEQUENCE</scope>
    <source>
        <strain evidence="5">S6</strain>
    </source>
</reference>
<dbReference type="InterPro" id="IPR023346">
    <property type="entry name" value="Lysozyme-like_dom_sf"/>
</dbReference>
<sequence length="203" mass="20699">MNRIPARMGALAVGLIVAGCAQGASAQVIEVGADGAVAVFDRPTAFTADGARVIAQSPERPLPRSAPAPVRAAQAAQAAGLSAQLIEAVAWRESRFRPGVVSRAGAIGEMQLVPATARALGVDPFDSAQNYLGGAAYLAGLMRRYNGDLVLSLAAYNAGPGAVDRYGGVPPFKETRAYVAAVLARLSQSQAPAVGVQSGTTQK</sequence>
<comment type="similarity">
    <text evidence="2">Belongs to the virb1 family.</text>
</comment>
<evidence type="ECO:0000313" key="6">
    <source>
        <dbReference type="Proteomes" id="UP000676409"/>
    </source>
</evidence>
<dbReference type="InterPro" id="IPR008258">
    <property type="entry name" value="Transglycosylase_SLT_dom_1"/>
</dbReference>
<dbReference type="CDD" id="cd00254">
    <property type="entry name" value="LT-like"/>
    <property type="match status" value="1"/>
</dbReference>
<dbReference type="EMBL" id="CP073078">
    <property type="protein sequence ID" value="QUD89808.1"/>
    <property type="molecule type" value="Genomic_DNA"/>
</dbReference>
<accession>A0A975IWF1</accession>
<dbReference type="Proteomes" id="UP000676409">
    <property type="component" value="Chromosome"/>
</dbReference>